<evidence type="ECO:0000256" key="3">
    <source>
        <dbReference type="SAM" id="SignalP"/>
    </source>
</evidence>
<dbReference type="InterPro" id="IPR036737">
    <property type="entry name" value="OmpA-like_sf"/>
</dbReference>
<evidence type="ECO:0000256" key="1">
    <source>
        <dbReference type="PROSITE-ProRule" id="PRU00473"/>
    </source>
</evidence>
<dbReference type="GO" id="GO:0016020">
    <property type="term" value="C:membrane"/>
    <property type="evidence" value="ECO:0007669"/>
    <property type="project" value="UniProtKB-UniRule"/>
</dbReference>
<feature type="signal peptide" evidence="3">
    <location>
        <begin position="1"/>
        <end position="19"/>
    </location>
</feature>
<dbReference type="STRING" id="1123024.GCA_000423625_02375"/>
<protein>
    <recommendedName>
        <fullName evidence="4">OmpA-like domain-containing protein</fullName>
    </recommendedName>
</protein>
<comment type="caution">
    <text evidence="5">The sequence shown here is derived from an EMBL/GenBank/DDBJ whole genome shotgun (WGS) entry which is preliminary data.</text>
</comment>
<feature type="region of interest" description="Disordered" evidence="2">
    <location>
        <begin position="164"/>
        <end position="189"/>
    </location>
</feature>
<dbReference type="AlphaFoldDB" id="A0A511CZF1"/>
<accession>A0A511CZF1</accession>
<dbReference type="SUPFAM" id="SSF103088">
    <property type="entry name" value="OmpA-like"/>
    <property type="match status" value="1"/>
</dbReference>
<dbReference type="Pfam" id="PF00691">
    <property type="entry name" value="OmpA"/>
    <property type="match status" value="1"/>
</dbReference>
<evidence type="ECO:0000259" key="4">
    <source>
        <dbReference type="PROSITE" id="PS51123"/>
    </source>
</evidence>
<evidence type="ECO:0000313" key="6">
    <source>
        <dbReference type="Proteomes" id="UP000321328"/>
    </source>
</evidence>
<dbReference type="Proteomes" id="UP000321328">
    <property type="component" value="Unassembled WGS sequence"/>
</dbReference>
<keyword evidence="1" id="KW-0472">Membrane</keyword>
<dbReference type="Gene3D" id="3.30.1330.60">
    <property type="entry name" value="OmpA-like domain"/>
    <property type="match status" value="1"/>
</dbReference>
<keyword evidence="6" id="KW-1185">Reference proteome</keyword>
<name>A0A511CZF1_9PSEU</name>
<feature type="compositionally biased region" description="Polar residues" evidence="2">
    <location>
        <begin position="164"/>
        <end position="175"/>
    </location>
</feature>
<gene>
    <name evidence="5" type="ORF">PA7_17530</name>
</gene>
<feature type="domain" description="OmpA-like" evidence="4">
    <location>
        <begin position="84"/>
        <end position="189"/>
    </location>
</feature>
<organism evidence="5 6">
    <name type="scientific">Pseudonocardia asaccharolytica DSM 44247 = NBRC 16224</name>
    <dbReference type="NCBI Taxonomy" id="1123024"/>
    <lineage>
        <taxon>Bacteria</taxon>
        <taxon>Bacillati</taxon>
        <taxon>Actinomycetota</taxon>
        <taxon>Actinomycetes</taxon>
        <taxon>Pseudonocardiales</taxon>
        <taxon>Pseudonocardiaceae</taxon>
        <taxon>Pseudonocardia</taxon>
    </lineage>
</organism>
<evidence type="ECO:0000256" key="2">
    <source>
        <dbReference type="SAM" id="MobiDB-lite"/>
    </source>
</evidence>
<dbReference type="InterPro" id="IPR006665">
    <property type="entry name" value="OmpA-like"/>
</dbReference>
<dbReference type="PROSITE" id="PS51257">
    <property type="entry name" value="PROKAR_LIPOPROTEIN"/>
    <property type="match status" value="1"/>
</dbReference>
<feature type="chain" id="PRO_5039670598" description="OmpA-like domain-containing protein" evidence="3">
    <location>
        <begin position="20"/>
        <end position="189"/>
    </location>
</feature>
<proteinExistence type="predicted"/>
<evidence type="ECO:0000313" key="5">
    <source>
        <dbReference type="EMBL" id="GEL17916.1"/>
    </source>
</evidence>
<keyword evidence="3" id="KW-0732">Signal</keyword>
<reference evidence="5 6" key="1">
    <citation type="submission" date="2019-07" db="EMBL/GenBank/DDBJ databases">
        <title>Whole genome shotgun sequence of Pseudonocardia asaccharolytica NBRC 16224.</title>
        <authorList>
            <person name="Hosoyama A."/>
            <person name="Uohara A."/>
            <person name="Ohji S."/>
            <person name="Ichikawa N."/>
        </authorList>
    </citation>
    <scope>NUCLEOTIDE SEQUENCE [LARGE SCALE GENOMIC DNA]</scope>
    <source>
        <strain evidence="5 6">NBRC 16224</strain>
    </source>
</reference>
<dbReference type="EMBL" id="BJVI01000013">
    <property type="protein sequence ID" value="GEL17916.1"/>
    <property type="molecule type" value="Genomic_DNA"/>
</dbReference>
<dbReference type="PROSITE" id="PS51123">
    <property type="entry name" value="OMPA_2"/>
    <property type="match status" value="1"/>
</dbReference>
<sequence>MRRTVLGVIVSAAVTMAVAAGCSGAEDAVSSAKDAAGAAQSAAQGASDAAQGAADAAKNAAGQASDAVGAAGGAIDASIQQLQGKVADLVKAQPVTFGPESAELSGSDQKTLQQIGTLLKGSNAKITVETHAGYDDARKAQELSEQRAEAISTALQEAGVSADQVKTNPTGNTTAKGDEALKTTFNITS</sequence>